<name>A0ACB6RFD7_9PLEO</name>
<proteinExistence type="predicted"/>
<protein>
    <submittedName>
        <fullName evidence="1">Secretory pathway Sec39</fullName>
    </submittedName>
</protein>
<reference evidence="1" key="1">
    <citation type="journal article" date="2020" name="Stud. Mycol.">
        <title>101 Dothideomycetes genomes: a test case for predicting lifestyles and emergence of pathogens.</title>
        <authorList>
            <person name="Haridas S."/>
            <person name="Albert R."/>
            <person name="Binder M."/>
            <person name="Bloem J."/>
            <person name="Labutti K."/>
            <person name="Salamov A."/>
            <person name="Andreopoulos B."/>
            <person name="Baker S."/>
            <person name="Barry K."/>
            <person name="Bills G."/>
            <person name="Bluhm B."/>
            <person name="Cannon C."/>
            <person name="Castanera R."/>
            <person name="Culley D."/>
            <person name="Daum C."/>
            <person name="Ezra D."/>
            <person name="Gonzalez J."/>
            <person name="Henrissat B."/>
            <person name="Kuo A."/>
            <person name="Liang C."/>
            <person name="Lipzen A."/>
            <person name="Lutzoni F."/>
            <person name="Magnuson J."/>
            <person name="Mondo S."/>
            <person name="Nolan M."/>
            <person name="Ohm R."/>
            <person name="Pangilinan J."/>
            <person name="Park H.-J."/>
            <person name="Ramirez L."/>
            <person name="Alfaro M."/>
            <person name="Sun H."/>
            <person name="Tritt A."/>
            <person name="Yoshinaga Y."/>
            <person name="Zwiers L.-H."/>
            <person name="Turgeon B."/>
            <person name="Goodwin S."/>
            <person name="Spatafora J."/>
            <person name="Crous P."/>
            <person name="Grigoriev I."/>
        </authorList>
    </citation>
    <scope>NUCLEOTIDE SEQUENCE</scope>
    <source>
        <strain evidence="1">ATCC 200398</strain>
    </source>
</reference>
<sequence length="940" mass="104297">MVELSELSAPHCLLLAVHYAAEANITALQELTSRRHDAFEPALIFRILLTYLPESIDPSQYTGYIHDIAAGSRTHDDEPAVALDVSLVKTLSGSQARRRVHKLHLQPLAHSLYQAESSLDPLTLFLLHRAHQIDAETGLLDLVPHLVSPFLESSVYLRTWFISTVLPLLRLAYEYYPQNPTPSLEAFAQMKGRKAVESQLLYLRRSGGTVPDTRDPARDIRGVVGPWMCGARERNCRELHVHHLRGTIDEPQSLELDDWGFLFDWLVSTAKEDFALASSAIMGWDGPKDLSLEGYGDGHMYIDDERQRQLELRYAQSALACLYLVENSSVETIQTAHSVLVRLATLLNMETPRDLNMDVGSLPVCDLNPLIPDEYASTALQDEHMLEPNNILTQPDRKSIRLLELFISSACVLSSMEYHVSVRDLAKFYLRNDNGEQISLIKKILHSLSSGPKKDAHEWEVFRSRLLWLWNWGASSQENRQGIFARIESQVIEIEILKALLESGHYGLATQIYIQNSFEHRPLPLSEAEKAILETSMHHYDNASNGNRTRGGMKRASDIIATFISYFPDSTRFQRAQALLSATHAMSFYSLILQHGVPFQPVNIRVSANPLSLLSKVLIQNHGSYTHLDDLISIGQNLIVAMPSTLMDEEPRSSLLDPAEMGGKKAAAKRRVIGMAIEAALAQDDFETAYSYVVNHLSPPLVSPDVSMVASTFSFDSNESTGQDVVEDVWRAALLAGRHQSSPMSSSTAWTGSTTHPDLRRLEQRMELLSQALLLAPLSHLEEVLIVWQQCEAEMARLLADEVEAEERFNDLADRRLPGAFANETIAVQPRREVGRGAVEEAPMGLFDVARGAAAAFSKSAFPLRGINPGASIIEASDARASPSRSSLELASDSESIGGADERSNRARKRDMVASAVTGGLASGIGWVLGAKPVQDQQRE</sequence>
<evidence type="ECO:0000313" key="2">
    <source>
        <dbReference type="Proteomes" id="UP000799755"/>
    </source>
</evidence>
<gene>
    <name evidence="1" type="ORF">BDR25DRAFT_251569</name>
</gene>
<accession>A0ACB6RFD7</accession>
<evidence type="ECO:0000313" key="1">
    <source>
        <dbReference type="EMBL" id="KAF2477035.1"/>
    </source>
</evidence>
<comment type="caution">
    <text evidence="1">The sequence shown here is derived from an EMBL/GenBank/DDBJ whole genome shotgun (WGS) entry which is preliminary data.</text>
</comment>
<organism evidence="1 2">
    <name type="scientific">Lindgomyces ingoldianus</name>
    <dbReference type="NCBI Taxonomy" id="673940"/>
    <lineage>
        <taxon>Eukaryota</taxon>
        <taxon>Fungi</taxon>
        <taxon>Dikarya</taxon>
        <taxon>Ascomycota</taxon>
        <taxon>Pezizomycotina</taxon>
        <taxon>Dothideomycetes</taxon>
        <taxon>Pleosporomycetidae</taxon>
        <taxon>Pleosporales</taxon>
        <taxon>Lindgomycetaceae</taxon>
        <taxon>Lindgomyces</taxon>
    </lineage>
</organism>
<dbReference type="Proteomes" id="UP000799755">
    <property type="component" value="Unassembled WGS sequence"/>
</dbReference>
<dbReference type="EMBL" id="MU003493">
    <property type="protein sequence ID" value="KAF2477035.1"/>
    <property type="molecule type" value="Genomic_DNA"/>
</dbReference>
<keyword evidence="2" id="KW-1185">Reference proteome</keyword>